<keyword evidence="3" id="KW-1185">Reference proteome</keyword>
<feature type="region of interest" description="Disordered" evidence="1">
    <location>
        <begin position="147"/>
        <end position="255"/>
    </location>
</feature>
<feature type="compositionally biased region" description="Polar residues" evidence="1">
    <location>
        <begin position="216"/>
        <end position="234"/>
    </location>
</feature>
<comment type="caution">
    <text evidence="2">The sequence shown here is derived from an EMBL/GenBank/DDBJ whole genome shotgun (WGS) entry which is preliminary data.</text>
</comment>
<evidence type="ECO:0000313" key="2">
    <source>
        <dbReference type="EMBL" id="TRM56366.1"/>
    </source>
</evidence>
<feature type="compositionally biased region" description="Basic residues" evidence="1">
    <location>
        <begin position="235"/>
        <end position="246"/>
    </location>
</feature>
<gene>
    <name evidence="2" type="ORF">BD626DRAFT_575764</name>
</gene>
<reference evidence="2 3" key="1">
    <citation type="journal article" date="2019" name="New Phytol.">
        <title>Comparative genomics reveals unique wood-decay strategies and fruiting body development in the Schizophyllaceae.</title>
        <authorList>
            <person name="Almasi E."/>
            <person name="Sahu N."/>
            <person name="Krizsan K."/>
            <person name="Balint B."/>
            <person name="Kovacs G.M."/>
            <person name="Kiss B."/>
            <person name="Cseklye J."/>
            <person name="Drula E."/>
            <person name="Henrissat B."/>
            <person name="Nagy I."/>
            <person name="Chovatia M."/>
            <person name="Adam C."/>
            <person name="LaButti K."/>
            <person name="Lipzen A."/>
            <person name="Riley R."/>
            <person name="Grigoriev I.V."/>
            <person name="Nagy L.G."/>
        </authorList>
    </citation>
    <scope>NUCLEOTIDE SEQUENCE [LARGE SCALE GENOMIC DNA]</scope>
    <source>
        <strain evidence="2 3">NL-1724</strain>
    </source>
</reference>
<feature type="compositionally biased region" description="Basic and acidic residues" evidence="1">
    <location>
        <begin position="175"/>
        <end position="196"/>
    </location>
</feature>
<dbReference type="EMBL" id="VDMD01000071">
    <property type="protein sequence ID" value="TRM56366.1"/>
    <property type="molecule type" value="Genomic_DNA"/>
</dbReference>
<accession>A0A550BV41</accession>
<proteinExistence type="predicted"/>
<organism evidence="2 3">
    <name type="scientific">Schizophyllum amplum</name>
    <dbReference type="NCBI Taxonomy" id="97359"/>
    <lineage>
        <taxon>Eukaryota</taxon>
        <taxon>Fungi</taxon>
        <taxon>Dikarya</taxon>
        <taxon>Basidiomycota</taxon>
        <taxon>Agaricomycotina</taxon>
        <taxon>Agaricomycetes</taxon>
        <taxon>Agaricomycetidae</taxon>
        <taxon>Agaricales</taxon>
        <taxon>Schizophyllaceae</taxon>
        <taxon>Schizophyllum</taxon>
    </lineage>
</organism>
<sequence>MAPGPYLCTPPFFTTDVPGLKTGTKVYLVRKGVEGIYADYNLVDDDWKCEVYENAADGELAWKEHCRRRHCGHDTPQSLPPNPFNEAAWRAWRAEIDRRQQMKKLRGCFASLSVGSPPPPVGQRSAPATALRVTPEDVLRAAAREFGGGYRASPPPQALHTDAGSYHDGGDDNPEEHPSVREGGRPRQRLPQDRNFAESASVSTTGRSHAKGVRDNASTRVGNISRNGEGPSSRQRTKSSSPRKRGNPSARVSSWSKDDLQQFVVVDSDTDEGEAWYLVVGEDAVKTLYNVDDAKRILRRSAIEGKRAEMLTFDSYGELEEYRARHHI</sequence>
<evidence type="ECO:0000256" key="1">
    <source>
        <dbReference type="SAM" id="MobiDB-lite"/>
    </source>
</evidence>
<dbReference type="Proteomes" id="UP000320762">
    <property type="component" value="Unassembled WGS sequence"/>
</dbReference>
<protein>
    <submittedName>
        <fullName evidence="2">Uncharacterized protein</fullName>
    </submittedName>
</protein>
<feature type="compositionally biased region" description="Polar residues" evidence="1">
    <location>
        <begin position="198"/>
        <end position="207"/>
    </location>
</feature>
<name>A0A550BV41_9AGAR</name>
<evidence type="ECO:0000313" key="3">
    <source>
        <dbReference type="Proteomes" id="UP000320762"/>
    </source>
</evidence>
<dbReference type="AlphaFoldDB" id="A0A550BV41"/>